<reference evidence="1" key="1">
    <citation type="submission" date="2014-11" db="EMBL/GenBank/DDBJ databases">
        <authorList>
            <person name="Amaro Gonzalez C."/>
        </authorList>
    </citation>
    <scope>NUCLEOTIDE SEQUENCE</scope>
</reference>
<dbReference type="AlphaFoldDB" id="A0A0E9TB68"/>
<protein>
    <submittedName>
        <fullName evidence="1">Uncharacterized protein</fullName>
    </submittedName>
</protein>
<dbReference type="EMBL" id="GBXM01057638">
    <property type="protein sequence ID" value="JAH50939.1"/>
    <property type="molecule type" value="Transcribed_RNA"/>
</dbReference>
<organism evidence="1">
    <name type="scientific">Anguilla anguilla</name>
    <name type="common">European freshwater eel</name>
    <name type="synonym">Muraena anguilla</name>
    <dbReference type="NCBI Taxonomy" id="7936"/>
    <lineage>
        <taxon>Eukaryota</taxon>
        <taxon>Metazoa</taxon>
        <taxon>Chordata</taxon>
        <taxon>Craniata</taxon>
        <taxon>Vertebrata</taxon>
        <taxon>Euteleostomi</taxon>
        <taxon>Actinopterygii</taxon>
        <taxon>Neopterygii</taxon>
        <taxon>Teleostei</taxon>
        <taxon>Anguilliformes</taxon>
        <taxon>Anguillidae</taxon>
        <taxon>Anguilla</taxon>
    </lineage>
</organism>
<proteinExistence type="predicted"/>
<sequence length="37" mass="4589">MRVWLSDHTVIYCFELHIIQKLQYFLKFWSLSPHLVP</sequence>
<evidence type="ECO:0000313" key="1">
    <source>
        <dbReference type="EMBL" id="JAH50939.1"/>
    </source>
</evidence>
<accession>A0A0E9TB68</accession>
<reference evidence="1" key="2">
    <citation type="journal article" date="2015" name="Fish Shellfish Immunol.">
        <title>Early steps in the European eel (Anguilla anguilla)-Vibrio vulnificus interaction in the gills: Role of the RtxA13 toxin.</title>
        <authorList>
            <person name="Callol A."/>
            <person name="Pajuelo D."/>
            <person name="Ebbesson L."/>
            <person name="Teles M."/>
            <person name="MacKenzie S."/>
            <person name="Amaro C."/>
        </authorList>
    </citation>
    <scope>NUCLEOTIDE SEQUENCE</scope>
</reference>
<name>A0A0E9TB68_ANGAN</name>